<reference evidence="2 3" key="1">
    <citation type="submission" date="2019-05" db="EMBL/GenBank/DDBJ databases">
        <title>Genome sequencing of F202Z8.</title>
        <authorList>
            <person name="Kwon Y.M."/>
        </authorList>
    </citation>
    <scope>NUCLEOTIDE SEQUENCE [LARGE SCALE GENOMIC DNA]</scope>
    <source>
        <strain evidence="2 3">F202Z8</strain>
    </source>
</reference>
<feature type="domain" description="Lipid/polyisoprenoid-binding YceI-like" evidence="1">
    <location>
        <begin position="4"/>
        <end position="174"/>
    </location>
</feature>
<organism evidence="2 3">
    <name type="scientific">Aggregatimonas sangjinii</name>
    <dbReference type="NCBI Taxonomy" id="2583587"/>
    <lineage>
        <taxon>Bacteria</taxon>
        <taxon>Pseudomonadati</taxon>
        <taxon>Bacteroidota</taxon>
        <taxon>Flavobacteriia</taxon>
        <taxon>Flavobacteriales</taxon>
        <taxon>Flavobacteriaceae</taxon>
        <taxon>Aggregatimonas</taxon>
    </lineage>
</organism>
<evidence type="ECO:0000313" key="3">
    <source>
        <dbReference type="Proteomes" id="UP000310017"/>
    </source>
</evidence>
<dbReference type="SMART" id="SM00867">
    <property type="entry name" value="YceI"/>
    <property type="match status" value="1"/>
</dbReference>
<dbReference type="PANTHER" id="PTHR34406:SF1">
    <property type="entry name" value="PROTEIN YCEI"/>
    <property type="match status" value="1"/>
</dbReference>
<dbReference type="EMBL" id="CP040710">
    <property type="protein sequence ID" value="QCW99446.1"/>
    <property type="molecule type" value="Genomic_DNA"/>
</dbReference>
<dbReference type="Gene3D" id="2.40.128.110">
    <property type="entry name" value="Lipid/polyisoprenoid-binding, YceI-like"/>
    <property type="match status" value="1"/>
</dbReference>
<dbReference type="PANTHER" id="PTHR34406">
    <property type="entry name" value="PROTEIN YCEI"/>
    <property type="match status" value="1"/>
</dbReference>
<gene>
    <name evidence="2" type="ORF">FGM00_04725</name>
</gene>
<name>A0A5B7SLX0_9FLAO</name>
<accession>A0A5B7SLX0</accession>
<dbReference type="Pfam" id="PF04264">
    <property type="entry name" value="YceI"/>
    <property type="match status" value="1"/>
</dbReference>
<dbReference type="AlphaFoldDB" id="A0A5B7SLX0"/>
<keyword evidence="3" id="KW-1185">Reference proteome</keyword>
<dbReference type="RefSeq" id="WP_138851799.1">
    <property type="nucleotide sequence ID" value="NZ_CP040710.1"/>
</dbReference>
<protein>
    <submittedName>
        <fullName evidence="2">YceI family protein</fullName>
    </submittedName>
</protein>
<dbReference type="KEGG" id="asag:FGM00_04725"/>
<dbReference type="SUPFAM" id="SSF101874">
    <property type="entry name" value="YceI-like"/>
    <property type="match status" value="1"/>
</dbReference>
<proteinExistence type="predicted"/>
<dbReference type="OrthoDB" id="9811006at2"/>
<sequence length="180" mass="20314">MKKKWKVAMSRSQVGFNLYHLNIPKIVGQLELFSGYVLQTNPDGFQDASFRLQAKASSVNTRNQERDSKLCSPEFLDVGNHPDIVFVSNRIVQIDPAHYIIKGNLSITGISKFASLTAHLGITANDQNGPTKIVFEITGQLLSTDYGMRWYEETPEGTQTWSHVVSLHMFLELLPEEPFE</sequence>
<dbReference type="InterPro" id="IPR036761">
    <property type="entry name" value="TTHA0802/YceI-like_sf"/>
</dbReference>
<evidence type="ECO:0000259" key="1">
    <source>
        <dbReference type="SMART" id="SM00867"/>
    </source>
</evidence>
<dbReference type="InterPro" id="IPR007372">
    <property type="entry name" value="Lipid/polyisoprenoid-bd_YceI"/>
</dbReference>
<evidence type="ECO:0000313" key="2">
    <source>
        <dbReference type="EMBL" id="QCW99446.1"/>
    </source>
</evidence>
<dbReference type="Proteomes" id="UP000310017">
    <property type="component" value="Chromosome"/>
</dbReference>